<feature type="transmembrane region" description="Helical" evidence="1">
    <location>
        <begin position="128"/>
        <end position="161"/>
    </location>
</feature>
<keyword evidence="3" id="KW-1185">Reference proteome</keyword>
<evidence type="ECO:0000313" key="3">
    <source>
        <dbReference type="Proteomes" id="UP000831817"/>
    </source>
</evidence>
<evidence type="ECO:0000313" key="2">
    <source>
        <dbReference type="EMBL" id="BDH79692.1"/>
    </source>
</evidence>
<evidence type="ECO:0000256" key="1">
    <source>
        <dbReference type="SAM" id="Phobius"/>
    </source>
</evidence>
<proteinExistence type="predicted"/>
<gene>
    <name evidence="2" type="ORF">MTTB_10710</name>
</gene>
<keyword evidence="1" id="KW-1133">Transmembrane helix</keyword>
<reference evidence="2 3" key="1">
    <citation type="submission" date="2022-04" db="EMBL/GenBank/DDBJ databases">
        <title>Complete genome of Methanothermobacter tenebrarum strain RMAS.</title>
        <authorList>
            <person name="Nakamura K."/>
            <person name="Oshima K."/>
            <person name="Hattori M."/>
            <person name="Kamagata Y."/>
            <person name="Takamizawa K."/>
        </authorList>
    </citation>
    <scope>NUCLEOTIDE SEQUENCE [LARGE SCALE GENOMIC DNA]</scope>
    <source>
        <strain evidence="2 3">RMAS</strain>
    </source>
</reference>
<name>A0ABM7YE65_9EURY</name>
<accession>A0ABM7YE65</accession>
<sequence length="179" mass="19628">MIEPLLYFSSGFLMKLADDLADDTTTRIAGAITGILCGAFVGLLVTISSDAPYIFFGVFIGTLLAGKIDNLNHFLAGALFLLVALMGGLPVLEPVTLLVCVLGAFLDEFGHDRLQGGGYLSMIFEYRLILKMGILALVIVPYFIVWIHGIGWCSFIFFLLFELSYEFTGRFDEHLLGSL</sequence>
<keyword evidence="1" id="KW-0812">Transmembrane</keyword>
<dbReference type="EMBL" id="AP025698">
    <property type="protein sequence ID" value="BDH79692.1"/>
    <property type="molecule type" value="Genomic_DNA"/>
</dbReference>
<organism evidence="2 3">
    <name type="scientific">Methanothermobacter tenebrarum</name>
    <dbReference type="NCBI Taxonomy" id="680118"/>
    <lineage>
        <taxon>Archaea</taxon>
        <taxon>Methanobacteriati</taxon>
        <taxon>Methanobacteriota</taxon>
        <taxon>Methanomada group</taxon>
        <taxon>Methanobacteria</taxon>
        <taxon>Methanobacteriales</taxon>
        <taxon>Methanobacteriaceae</taxon>
        <taxon>Methanothermobacter</taxon>
    </lineage>
</organism>
<keyword evidence="1" id="KW-0472">Membrane</keyword>
<feature type="transmembrane region" description="Helical" evidence="1">
    <location>
        <begin position="52"/>
        <end position="68"/>
    </location>
</feature>
<feature type="transmembrane region" description="Helical" evidence="1">
    <location>
        <begin position="74"/>
        <end position="107"/>
    </location>
</feature>
<dbReference type="Proteomes" id="UP000831817">
    <property type="component" value="Chromosome"/>
</dbReference>
<feature type="transmembrane region" description="Helical" evidence="1">
    <location>
        <begin position="28"/>
        <end position="45"/>
    </location>
</feature>
<protein>
    <submittedName>
        <fullName evidence="2">Uncharacterized protein</fullName>
    </submittedName>
</protein>